<organism evidence="2 3">
    <name type="scientific">Candidatus Desulfosporosinus infrequens</name>
    <dbReference type="NCBI Taxonomy" id="2043169"/>
    <lineage>
        <taxon>Bacteria</taxon>
        <taxon>Bacillati</taxon>
        <taxon>Bacillota</taxon>
        <taxon>Clostridia</taxon>
        <taxon>Eubacteriales</taxon>
        <taxon>Desulfitobacteriaceae</taxon>
        <taxon>Desulfosporosinus</taxon>
    </lineage>
</organism>
<proteinExistence type="predicted"/>
<keyword evidence="1" id="KW-1133">Transmembrane helix</keyword>
<dbReference type="EMBL" id="OMOF01000970">
    <property type="protein sequence ID" value="SPF56994.1"/>
    <property type="molecule type" value="Genomic_DNA"/>
</dbReference>
<evidence type="ECO:0000313" key="3">
    <source>
        <dbReference type="Proteomes" id="UP000238916"/>
    </source>
</evidence>
<name>A0A2U3LYT8_9FIRM</name>
<reference evidence="3" key="1">
    <citation type="submission" date="2018-02" db="EMBL/GenBank/DDBJ databases">
        <authorList>
            <person name="Hausmann B."/>
        </authorList>
    </citation>
    <scope>NUCLEOTIDE SEQUENCE [LARGE SCALE GENOMIC DNA]</scope>
    <source>
        <strain evidence="3">Peat soil MAG SbF1</strain>
    </source>
</reference>
<keyword evidence="1" id="KW-0812">Transmembrane</keyword>
<evidence type="ECO:0000256" key="1">
    <source>
        <dbReference type="SAM" id="Phobius"/>
    </source>
</evidence>
<gene>
    <name evidence="2" type="ORF">SBF1_980003</name>
</gene>
<sequence length="41" mass="4554">MDLITHIINNSASILINIMLALLFIELLNPSVLLNLVSLSY</sequence>
<protein>
    <submittedName>
        <fullName evidence="2">Uncharacterized protein</fullName>
    </submittedName>
</protein>
<evidence type="ECO:0000313" key="2">
    <source>
        <dbReference type="EMBL" id="SPF56994.1"/>
    </source>
</evidence>
<feature type="transmembrane region" description="Helical" evidence="1">
    <location>
        <begin position="12"/>
        <end position="37"/>
    </location>
</feature>
<dbReference type="AlphaFoldDB" id="A0A2U3LYT8"/>
<accession>A0A2U3LYT8</accession>
<keyword evidence="1" id="KW-0472">Membrane</keyword>
<dbReference type="Proteomes" id="UP000238916">
    <property type="component" value="Unassembled WGS sequence"/>
</dbReference>